<evidence type="ECO:0000256" key="1">
    <source>
        <dbReference type="SAM" id="Phobius"/>
    </source>
</evidence>
<dbReference type="InterPro" id="IPR008407">
    <property type="entry name" value="Brnchd-chn_aa_trnsp_AzlD"/>
</dbReference>
<feature type="transmembrane region" description="Helical" evidence="1">
    <location>
        <begin position="35"/>
        <end position="61"/>
    </location>
</feature>
<gene>
    <name evidence="2" type="ORF">JWJ88_20600</name>
</gene>
<feature type="transmembrane region" description="Helical" evidence="1">
    <location>
        <begin position="6"/>
        <end position="23"/>
    </location>
</feature>
<organism evidence="2 3">
    <name type="scientific">Paracoccus methylovorus</name>
    <dbReference type="NCBI Taxonomy" id="2812658"/>
    <lineage>
        <taxon>Bacteria</taxon>
        <taxon>Pseudomonadati</taxon>
        <taxon>Pseudomonadota</taxon>
        <taxon>Alphaproteobacteria</taxon>
        <taxon>Rhodobacterales</taxon>
        <taxon>Paracoccaceae</taxon>
        <taxon>Paracoccus</taxon>
    </lineage>
</organism>
<geneLocation type="plasmid" evidence="2 3">
    <name>p2</name>
</geneLocation>
<keyword evidence="3" id="KW-1185">Reference proteome</keyword>
<dbReference type="EMBL" id="CP070372">
    <property type="protein sequence ID" value="QRZ16176.1"/>
    <property type="molecule type" value="Genomic_DNA"/>
</dbReference>
<sequence length="105" mass="10942">MKPELLFLVAAVGLATWLFRFLPTKLRLKRGEDEGPLRGFIAATGPAAIATLFTASILPLLTAAEGAQVALVLGVAAVLAVYAWRRSVVMATLAGAFAYGLGSLV</sequence>
<dbReference type="Proteomes" id="UP000663629">
    <property type="component" value="Plasmid p2"/>
</dbReference>
<evidence type="ECO:0000313" key="3">
    <source>
        <dbReference type="Proteomes" id="UP000663629"/>
    </source>
</evidence>
<reference evidence="2 3" key="1">
    <citation type="submission" date="2021-02" db="EMBL/GenBank/DDBJ databases">
        <title>Paracoccus methylovroum sp.nov., a new methanol and methylamine utilizing methylotrophic denitrifer.</title>
        <authorList>
            <person name="Timsy T."/>
            <person name="Behrendt U."/>
            <person name="Ulrich A."/>
            <person name="Spanner T."/>
            <person name="Foesel B.U."/>
            <person name="Horn M.A."/>
            <person name="Kolb S."/>
        </authorList>
    </citation>
    <scope>NUCLEOTIDE SEQUENCE [LARGE SCALE GENOMIC DNA]</scope>
    <source>
        <strain evidence="2 3">H4-D09</strain>
        <plasmid evidence="2 3">p2</plasmid>
    </source>
</reference>
<keyword evidence="2" id="KW-0614">Plasmid</keyword>
<protein>
    <submittedName>
        <fullName evidence="2">AzlD domain-containing protein</fullName>
    </submittedName>
</protein>
<dbReference type="Pfam" id="PF05437">
    <property type="entry name" value="AzlD"/>
    <property type="match status" value="1"/>
</dbReference>
<keyword evidence="1" id="KW-0812">Transmembrane</keyword>
<keyword evidence="1" id="KW-1133">Transmembrane helix</keyword>
<accession>A0ABX7JQB6</accession>
<dbReference type="RefSeq" id="WP_205297060.1">
    <property type="nucleotide sequence ID" value="NZ_CP070372.1"/>
</dbReference>
<keyword evidence="1" id="KW-0472">Membrane</keyword>
<proteinExistence type="predicted"/>
<feature type="transmembrane region" description="Helical" evidence="1">
    <location>
        <begin position="67"/>
        <end position="84"/>
    </location>
</feature>
<name>A0ABX7JQB6_9RHOB</name>
<evidence type="ECO:0000313" key="2">
    <source>
        <dbReference type="EMBL" id="QRZ16176.1"/>
    </source>
</evidence>